<gene>
    <name evidence="2" type="primary">PmUG01_11050700</name>
    <name evidence="1" type="ORF">PMALA_043330</name>
    <name evidence="2" type="ORF">PMUG01_11050700</name>
</gene>
<keyword evidence="4" id="KW-1185">Reference proteome</keyword>
<sequence>MGKKNDSADLVNSAYESSLSKAEENIKKGQLTLKEVKERKIYFKDVEFNVKNHMNEMTKLVKEAKLIKASTSSNIKEFYNSLIKCDELFDKLSTDDRNLRIEKMFSGIIEEINSKCKPVNL</sequence>
<dbReference type="EMBL" id="LT594632">
    <property type="protein sequence ID" value="SCO93254.1"/>
    <property type="molecule type" value="Genomic_DNA"/>
</dbReference>
<dbReference type="Proteomes" id="UP000219813">
    <property type="component" value="Chromosome 11"/>
</dbReference>
<dbReference type="OrthoDB" id="381694at2759"/>
<protein>
    <submittedName>
        <fullName evidence="1">Uncharacterized protein</fullName>
    </submittedName>
</protein>
<proteinExistence type="predicted"/>
<evidence type="ECO:0000313" key="2">
    <source>
        <dbReference type="EMBL" id="SCO93254.1"/>
    </source>
</evidence>
<dbReference type="VEuPathDB" id="PlasmoDB:PmUG01_11050700"/>
<evidence type="ECO:0000313" key="4">
    <source>
        <dbReference type="Proteomes" id="UP000219813"/>
    </source>
</evidence>
<dbReference type="KEGG" id="pmal:PMUG01_11050700"/>
<name>A0A1A8WQ70_PLAMA</name>
<dbReference type="GeneID" id="39869969"/>
<accession>A0A1A8WQ70</accession>
<reference evidence="1" key="2">
    <citation type="submission" date="2016-05" db="EMBL/GenBank/DDBJ databases">
        <authorList>
            <person name="Lavstsen T."/>
            <person name="Jespersen J.S."/>
        </authorList>
    </citation>
    <scope>NUCLEOTIDE SEQUENCE [LARGE SCALE GENOMIC DNA]</scope>
</reference>
<dbReference type="EMBL" id="FLQW01002875">
    <property type="protein sequence ID" value="SBS94427.1"/>
    <property type="molecule type" value="Genomic_DNA"/>
</dbReference>
<evidence type="ECO:0000313" key="3">
    <source>
        <dbReference type="Proteomes" id="UP000078597"/>
    </source>
</evidence>
<dbReference type="Proteomes" id="UP000078597">
    <property type="component" value="Unassembled WGS sequence"/>
</dbReference>
<dbReference type="OMA" id="MMKDASH"/>
<evidence type="ECO:0000313" key="1">
    <source>
        <dbReference type="EMBL" id="SBS94427.1"/>
    </source>
</evidence>
<reference evidence="3" key="1">
    <citation type="submission" date="2016-05" db="EMBL/GenBank/DDBJ databases">
        <authorList>
            <person name="Naeem Raeece"/>
        </authorList>
    </citation>
    <scope>NUCLEOTIDE SEQUENCE [LARGE SCALE GENOMIC DNA]</scope>
</reference>
<reference evidence="2 4" key="3">
    <citation type="submission" date="2016-06" db="EMBL/GenBank/DDBJ databases">
        <authorList>
            <consortium name="Pathogen Informatics"/>
        </authorList>
    </citation>
    <scope>NUCLEOTIDE SEQUENCE [LARGE SCALE GENOMIC DNA]</scope>
</reference>
<dbReference type="AlphaFoldDB" id="A0A1A8WQ70"/>
<organism evidence="1 3">
    <name type="scientific">Plasmodium malariae</name>
    <dbReference type="NCBI Taxonomy" id="5858"/>
    <lineage>
        <taxon>Eukaryota</taxon>
        <taxon>Sar</taxon>
        <taxon>Alveolata</taxon>
        <taxon>Apicomplexa</taxon>
        <taxon>Aconoidasida</taxon>
        <taxon>Haemosporida</taxon>
        <taxon>Plasmodiidae</taxon>
        <taxon>Plasmodium</taxon>
        <taxon>Plasmodium (Plasmodium)</taxon>
    </lineage>
</organism>
<dbReference type="RefSeq" id="XP_028862691.1">
    <property type="nucleotide sequence ID" value="XM_029006175.1"/>
</dbReference>